<dbReference type="EMBL" id="CP000930">
    <property type="protein sequence ID" value="ABZ83714.1"/>
    <property type="molecule type" value="Genomic_DNA"/>
</dbReference>
<keyword evidence="3" id="KW-1185">Reference proteome</keyword>
<accession>B0TAR2</accession>
<gene>
    <name evidence="2" type="ORF">HM1_0847</name>
</gene>
<evidence type="ECO:0000313" key="2">
    <source>
        <dbReference type="EMBL" id="ABZ83714.1"/>
    </source>
</evidence>
<dbReference type="AlphaFoldDB" id="B0TAR2"/>
<reference evidence="2 3" key="1">
    <citation type="journal article" date="2008" name="J. Bacteriol.">
        <title>The genome of Heliobacterium modesticaldum, a phototrophic representative of the Firmicutes containing the simplest photosynthetic apparatus.</title>
        <authorList>
            <person name="Sattley W.M."/>
            <person name="Madigan M.T."/>
            <person name="Swingley W.D."/>
            <person name="Cheung P.C."/>
            <person name="Clocksin K.M."/>
            <person name="Conrad A.L."/>
            <person name="Dejesa L.C."/>
            <person name="Honchak B.M."/>
            <person name="Jung D.O."/>
            <person name="Karbach L.E."/>
            <person name="Kurdoglu A."/>
            <person name="Lahiri S."/>
            <person name="Mastrian S.D."/>
            <person name="Page L.E."/>
            <person name="Taylor H.L."/>
            <person name="Wang Z.T."/>
            <person name="Raymond J."/>
            <person name="Chen M."/>
            <person name="Blankenship R.E."/>
            <person name="Touchman J.W."/>
        </authorList>
    </citation>
    <scope>NUCLEOTIDE SEQUENCE [LARGE SCALE GENOMIC DNA]</scope>
    <source>
        <strain evidence="3">ATCC 51547 / Ice1</strain>
    </source>
</reference>
<evidence type="ECO:0000313" key="3">
    <source>
        <dbReference type="Proteomes" id="UP000008550"/>
    </source>
</evidence>
<dbReference type="STRING" id="498761.HM1_0847"/>
<protein>
    <submittedName>
        <fullName evidence="2">Uncharacterized protein</fullName>
    </submittedName>
</protein>
<proteinExistence type="predicted"/>
<dbReference type="KEGG" id="hmo:HM1_0847"/>
<feature type="compositionally biased region" description="Basic and acidic residues" evidence="1">
    <location>
        <begin position="28"/>
        <end position="43"/>
    </location>
</feature>
<evidence type="ECO:0000256" key="1">
    <source>
        <dbReference type="SAM" id="MobiDB-lite"/>
    </source>
</evidence>
<feature type="region of interest" description="Disordered" evidence="1">
    <location>
        <begin position="20"/>
        <end position="75"/>
    </location>
</feature>
<name>B0TAR2_HELMI</name>
<dbReference type="HOGENOM" id="CLU_2666069_0_0_9"/>
<sequence>MTGMTCLTEKPVQVQAWQKAKAPQKAKARCENPVKSAKEENRRRPWKWGEAPQTAQRQKGKRVERYADGRSERGR</sequence>
<feature type="compositionally biased region" description="Basic and acidic residues" evidence="1">
    <location>
        <begin position="61"/>
        <end position="75"/>
    </location>
</feature>
<organism evidence="2 3">
    <name type="scientific">Heliobacterium modesticaldum (strain ATCC 51547 / Ice1)</name>
    <dbReference type="NCBI Taxonomy" id="498761"/>
    <lineage>
        <taxon>Bacteria</taxon>
        <taxon>Bacillati</taxon>
        <taxon>Bacillota</taxon>
        <taxon>Clostridia</taxon>
        <taxon>Eubacteriales</taxon>
        <taxon>Heliobacteriaceae</taxon>
        <taxon>Heliomicrobium</taxon>
    </lineage>
</organism>
<dbReference type="Proteomes" id="UP000008550">
    <property type="component" value="Chromosome"/>
</dbReference>